<keyword evidence="2" id="KW-1185">Reference proteome</keyword>
<name>T1I8Q8_RHOPR</name>
<accession>T1I8Q8</accession>
<dbReference type="AlphaFoldDB" id="T1I8Q8"/>
<sequence length="21" mass="2191">MAYLTMPAMWAGGGVSLSCLM</sequence>
<dbReference type="HOGENOM" id="CLU_3426995_0_0_1"/>
<evidence type="ECO:0000313" key="2">
    <source>
        <dbReference type="Proteomes" id="UP000015103"/>
    </source>
</evidence>
<organism evidence="1 2">
    <name type="scientific">Rhodnius prolixus</name>
    <name type="common">Triatomid bug</name>
    <dbReference type="NCBI Taxonomy" id="13249"/>
    <lineage>
        <taxon>Eukaryota</taxon>
        <taxon>Metazoa</taxon>
        <taxon>Ecdysozoa</taxon>
        <taxon>Arthropoda</taxon>
        <taxon>Hexapoda</taxon>
        <taxon>Insecta</taxon>
        <taxon>Pterygota</taxon>
        <taxon>Neoptera</taxon>
        <taxon>Paraneoptera</taxon>
        <taxon>Hemiptera</taxon>
        <taxon>Heteroptera</taxon>
        <taxon>Panheteroptera</taxon>
        <taxon>Cimicomorpha</taxon>
        <taxon>Reduviidae</taxon>
        <taxon>Triatominae</taxon>
        <taxon>Rhodnius</taxon>
    </lineage>
</organism>
<dbReference type="Proteomes" id="UP000015103">
    <property type="component" value="Unassembled WGS sequence"/>
</dbReference>
<protein>
    <submittedName>
        <fullName evidence="1">Uncharacterized protein</fullName>
    </submittedName>
</protein>
<proteinExistence type="predicted"/>
<reference evidence="1" key="1">
    <citation type="submission" date="2015-05" db="UniProtKB">
        <authorList>
            <consortium name="EnsemblMetazoa"/>
        </authorList>
    </citation>
    <scope>IDENTIFICATION</scope>
</reference>
<dbReference type="InParanoid" id="T1I8Q8"/>
<evidence type="ECO:0000313" key="1">
    <source>
        <dbReference type="EnsemblMetazoa" id="RPRC012680-PA"/>
    </source>
</evidence>
<dbReference type="VEuPathDB" id="VectorBase:RPRC012680"/>
<dbReference type="EnsemblMetazoa" id="RPRC012680-RA">
    <property type="protein sequence ID" value="RPRC012680-PA"/>
    <property type="gene ID" value="RPRC012680"/>
</dbReference>
<dbReference type="EMBL" id="ACPB03021174">
    <property type="status" value="NOT_ANNOTATED_CDS"/>
    <property type="molecule type" value="Genomic_DNA"/>
</dbReference>